<organism evidence="2 3">
    <name type="scientific">Cinnamomum micranthum f. kanehirae</name>
    <dbReference type="NCBI Taxonomy" id="337451"/>
    <lineage>
        <taxon>Eukaryota</taxon>
        <taxon>Viridiplantae</taxon>
        <taxon>Streptophyta</taxon>
        <taxon>Embryophyta</taxon>
        <taxon>Tracheophyta</taxon>
        <taxon>Spermatophyta</taxon>
        <taxon>Magnoliopsida</taxon>
        <taxon>Magnoliidae</taxon>
        <taxon>Laurales</taxon>
        <taxon>Lauraceae</taxon>
        <taxon>Cinnamomum</taxon>
    </lineage>
</organism>
<gene>
    <name evidence="2" type="ORF">CKAN_00272400</name>
</gene>
<dbReference type="STRING" id="337451.A0A443N792"/>
<sequence>MLLFFIHIYKCGSWIWNSKGEAQEVANKVSIDCLKLLEGELEDKPFYDWKSLGSVDVVLVPFACWIYTYEIDDTCSVENEYPKLITLVKRCMDKECVSKVLPDPHKIYDFVGDLNKKNGVEF</sequence>
<reference evidence="2 3" key="1">
    <citation type="journal article" date="2019" name="Nat. Plants">
        <title>Stout camphor tree genome fills gaps in understanding of flowering plant genome evolution.</title>
        <authorList>
            <person name="Chaw S.M."/>
            <person name="Liu Y.C."/>
            <person name="Wu Y.W."/>
            <person name="Wang H.Y."/>
            <person name="Lin C.I."/>
            <person name="Wu C.S."/>
            <person name="Ke H.M."/>
            <person name="Chang L.Y."/>
            <person name="Hsu C.Y."/>
            <person name="Yang H.T."/>
            <person name="Sudianto E."/>
            <person name="Hsu M.H."/>
            <person name="Wu K.P."/>
            <person name="Wang L.N."/>
            <person name="Leebens-Mack J.H."/>
            <person name="Tsai I.J."/>
        </authorList>
    </citation>
    <scope>NUCLEOTIDE SEQUENCE [LARGE SCALE GENOMIC DNA]</scope>
    <source>
        <strain evidence="3">cv. Chaw 1501</strain>
        <tissue evidence="2">Young leaves</tissue>
    </source>
</reference>
<comment type="caution">
    <text evidence="2">The sequence shown here is derived from an EMBL/GenBank/DDBJ whole genome shotgun (WGS) entry which is preliminary data.</text>
</comment>
<dbReference type="EMBL" id="QPKB01000001">
    <property type="protein sequence ID" value="RWR74397.1"/>
    <property type="molecule type" value="Genomic_DNA"/>
</dbReference>
<dbReference type="SUPFAM" id="SSF47616">
    <property type="entry name" value="GST C-terminal domain-like"/>
    <property type="match status" value="1"/>
</dbReference>
<dbReference type="InterPro" id="IPR045074">
    <property type="entry name" value="GST_C_Tau"/>
</dbReference>
<evidence type="ECO:0000313" key="2">
    <source>
        <dbReference type="EMBL" id="RWR74397.1"/>
    </source>
</evidence>
<dbReference type="Proteomes" id="UP000283530">
    <property type="component" value="Unassembled WGS sequence"/>
</dbReference>
<accession>A0A443N792</accession>
<proteinExistence type="predicted"/>
<dbReference type="GO" id="GO:0004364">
    <property type="term" value="F:glutathione transferase activity"/>
    <property type="evidence" value="ECO:0007669"/>
    <property type="project" value="InterPro"/>
</dbReference>
<dbReference type="PROSITE" id="PS50405">
    <property type="entry name" value="GST_CTER"/>
    <property type="match status" value="1"/>
</dbReference>
<dbReference type="GO" id="GO:0006749">
    <property type="term" value="P:glutathione metabolic process"/>
    <property type="evidence" value="ECO:0007669"/>
    <property type="project" value="InterPro"/>
</dbReference>
<evidence type="ECO:0000313" key="3">
    <source>
        <dbReference type="Proteomes" id="UP000283530"/>
    </source>
</evidence>
<feature type="domain" description="GST C-terminal" evidence="1">
    <location>
        <begin position="1"/>
        <end position="110"/>
    </location>
</feature>
<dbReference type="AlphaFoldDB" id="A0A443N792"/>
<dbReference type="InterPro" id="IPR036282">
    <property type="entry name" value="Glutathione-S-Trfase_C_sf"/>
</dbReference>
<name>A0A443N792_9MAGN</name>
<dbReference type="CDD" id="cd03185">
    <property type="entry name" value="GST_C_Tau"/>
    <property type="match status" value="1"/>
</dbReference>
<keyword evidence="3" id="KW-1185">Reference proteome</keyword>
<dbReference type="OrthoDB" id="202840at2759"/>
<dbReference type="InterPro" id="IPR010987">
    <property type="entry name" value="Glutathione-S-Trfase_C-like"/>
</dbReference>
<protein>
    <submittedName>
        <fullName evidence="2">Putative glutathione S-transferase parC</fullName>
    </submittedName>
</protein>
<keyword evidence="2" id="KW-0808">Transferase</keyword>
<evidence type="ECO:0000259" key="1">
    <source>
        <dbReference type="PROSITE" id="PS50405"/>
    </source>
</evidence>
<dbReference type="Gene3D" id="1.20.1050.10">
    <property type="match status" value="1"/>
</dbReference>